<keyword evidence="4" id="KW-0012">Acyltransferase</keyword>
<evidence type="ECO:0000313" key="5">
    <source>
        <dbReference type="EMBL" id="MBB5560684.1"/>
    </source>
</evidence>
<dbReference type="GO" id="GO:0008374">
    <property type="term" value="F:O-acyltransferase activity"/>
    <property type="evidence" value="ECO:0007669"/>
    <property type="project" value="TreeGrafter"/>
</dbReference>
<evidence type="ECO:0000313" key="6">
    <source>
        <dbReference type="Proteomes" id="UP000528824"/>
    </source>
</evidence>
<dbReference type="AlphaFoldDB" id="A0A7W8UMG4"/>
<comment type="caution">
    <text evidence="5">The sequence shown here is derived from an EMBL/GenBank/DDBJ whole genome shotgun (WGS) entry which is preliminary data.</text>
</comment>
<dbReference type="InterPro" id="IPR001451">
    <property type="entry name" value="Hexapep"/>
</dbReference>
<dbReference type="Gene3D" id="2.160.10.10">
    <property type="entry name" value="Hexapeptide repeat proteins"/>
    <property type="match status" value="1"/>
</dbReference>
<dbReference type="PANTHER" id="PTHR23416:SF23">
    <property type="entry name" value="ACETYLTRANSFERASE C18B11.09C-RELATED"/>
    <property type="match status" value="1"/>
</dbReference>
<proteinExistence type="inferred from homology"/>
<dbReference type="InterPro" id="IPR051159">
    <property type="entry name" value="Hexapeptide_acetyltransf"/>
</dbReference>
<gene>
    <name evidence="5" type="ORF">GGI59_002346</name>
</gene>
<dbReference type="CDD" id="cd04647">
    <property type="entry name" value="LbH_MAT_like"/>
    <property type="match status" value="1"/>
</dbReference>
<dbReference type="InterPro" id="IPR011004">
    <property type="entry name" value="Trimer_LpxA-like_sf"/>
</dbReference>
<dbReference type="PROSITE" id="PS00101">
    <property type="entry name" value="HEXAPEP_TRANSFERASES"/>
    <property type="match status" value="1"/>
</dbReference>
<dbReference type="GO" id="GO:0005829">
    <property type="term" value="C:cytosol"/>
    <property type="evidence" value="ECO:0007669"/>
    <property type="project" value="TreeGrafter"/>
</dbReference>
<comment type="similarity">
    <text evidence="1">Belongs to the transferase hexapeptide repeat family.</text>
</comment>
<reference evidence="5 6" key="1">
    <citation type="submission" date="2020-08" db="EMBL/GenBank/DDBJ databases">
        <title>Genomic Encyclopedia of Type Strains, Phase IV (KMG-V): Genome sequencing to study the core and pangenomes of soil and plant-associated prokaryotes.</title>
        <authorList>
            <person name="Whitman W."/>
        </authorList>
    </citation>
    <scope>NUCLEOTIDE SEQUENCE [LARGE SCALE GENOMIC DNA]</scope>
    <source>
        <strain evidence="5 6">SEMIA 4034</strain>
    </source>
</reference>
<dbReference type="EMBL" id="JACHBC010000004">
    <property type="protein sequence ID" value="MBB5560684.1"/>
    <property type="molecule type" value="Genomic_DNA"/>
</dbReference>
<organism evidence="5 6">
    <name type="scientific">Rhizobium lentis</name>
    <dbReference type="NCBI Taxonomy" id="1138194"/>
    <lineage>
        <taxon>Bacteria</taxon>
        <taxon>Pseudomonadati</taxon>
        <taxon>Pseudomonadota</taxon>
        <taxon>Alphaproteobacteria</taxon>
        <taxon>Hyphomicrobiales</taxon>
        <taxon>Rhizobiaceae</taxon>
        <taxon>Rhizobium/Agrobacterium group</taxon>
        <taxon>Rhizobium</taxon>
    </lineage>
</organism>
<keyword evidence="3" id="KW-0677">Repeat</keyword>
<evidence type="ECO:0000256" key="3">
    <source>
        <dbReference type="ARBA" id="ARBA00022737"/>
    </source>
</evidence>
<evidence type="ECO:0000256" key="2">
    <source>
        <dbReference type="ARBA" id="ARBA00022679"/>
    </source>
</evidence>
<keyword evidence="2 5" id="KW-0808">Transferase</keyword>
<accession>A0A7W8UMG4</accession>
<dbReference type="PANTHER" id="PTHR23416">
    <property type="entry name" value="SIALIC ACID SYNTHASE-RELATED"/>
    <property type="match status" value="1"/>
</dbReference>
<dbReference type="Proteomes" id="UP000528824">
    <property type="component" value="Unassembled WGS sequence"/>
</dbReference>
<dbReference type="SUPFAM" id="SSF51161">
    <property type="entry name" value="Trimeric LpxA-like enzymes"/>
    <property type="match status" value="1"/>
</dbReference>
<keyword evidence="6" id="KW-1185">Reference proteome</keyword>
<sequence>MFANMILTARERLLAGLATSAAKRDALIAASTKLGSEGRVFNIRNDKNAVKVGPNGMIRGELLTFGFGGRIEIGDWFYLGPQSTIWSASEIVIGDRVLISHSVAIHDSDSHPTDPQLRFEQTRQILTSGHPRTNPGVKTKPVLIGNDVWIGMGAIILKGVTIGDRAIIGARAIVKTNVPADGFVPSPTSEPNV</sequence>
<name>A0A7W8UMG4_9HYPH</name>
<dbReference type="InterPro" id="IPR018357">
    <property type="entry name" value="Hexapep_transf_CS"/>
</dbReference>
<evidence type="ECO:0000256" key="4">
    <source>
        <dbReference type="ARBA" id="ARBA00023315"/>
    </source>
</evidence>
<evidence type="ECO:0000256" key="1">
    <source>
        <dbReference type="ARBA" id="ARBA00007274"/>
    </source>
</evidence>
<dbReference type="Pfam" id="PF00132">
    <property type="entry name" value="Hexapep"/>
    <property type="match status" value="1"/>
</dbReference>
<protein>
    <submittedName>
        <fullName evidence="5">Acetyltransferase-like isoleucine patch superfamily enzyme</fullName>
    </submittedName>
</protein>